<evidence type="ECO:0000313" key="3">
    <source>
        <dbReference type="Proteomes" id="UP000270094"/>
    </source>
</evidence>
<protein>
    <submittedName>
        <fullName evidence="2">Uncharacterized protein</fullName>
    </submittedName>
</protein>
<feature type="chain" id="PRO_5018136753" evidence="1">
    <location>
        <begin position="20"/>
        <end position="86"/>
    </location>
</feature>
<proteinExistence type="predicted"/>
<dbReference type="EMBL" id="UYYB01003063">
    <property type="protein sequence ID" value="VDM66536.1"/>
    <property type="molecule type" value="Genomic_DNA"/>
</dbReference>
<evidence type="ECO:0000313" key="2">
    <source>
        <dbReference type="EMBL" id="VDM66536.1"/>
    </source>
</evidence>
<dbReference type="Proteomes" id="UP000270094">
    <property type="component" value="Unassembled WGS sequence"/>
</dbReference>
<keyword evidence="1" id="KW-0732">Signal</keyword>
<name>A0A3P7IAJ7_STRVU</name>
<evidence type="ECO:0000256" key="1">
    <source>
        <dbReference type="SAM" id="SignalP"/>
    </source>
</evidence>
<feature type="signal peptide" evidence="1">
    <location>
        <begin position="1"/>
        <end position="19"/>
    </location>
</feature>
<dbReference type="AlphaFoldDB" id="A0A3P7IAJ7"/>
<accession>A0A3P7IAJ7</accession>
<keyword evidence="3" id="KW-1185">Reference proteome</keyword>
<reference evidence="2 3" key="1">
    <citation type="submission" date="2018-11" db="EMBL/GenBank/DDBJ databases">
        <authorList>
            <consortium name="Pathogen Informatics"/>
        </authorList>
    </citation>
    <scope>NUCLEOTIDE SEQUENCE [LARGE SCALE GENOMIC DNA]</scope>
</reference>
<organism evidence="2 3">
    <name type="scientific">Strongylus vulgaris</name>
    <name type="common">Blood worm</name>
    <dbReference type="NCBI Taxonomy" id="40348"/>
    <lineage>
        <taxon>Eukaryota</taxon>
        <taxon>Metazoa</taxon>
        <taxon>Ecdysozoa</taxon>
        <taxon>Nematoda</taxon>
        <taxon>Chromadorea</taxon>
        <taxon>Rhabditida</taxon>
        <taxon>Rhabditina</taxon>
        <taxon>Rhabditomorpha</taxon>
        <taxon>Strongyloidea</taxon>
        <taxon>Strongylidae</taxon>
        <taxon>Strongylus</taxon>
    </lineage>
</organism>
<sequence length="86" mass="9883">MKFFLVLTIFFAIVLSINAQWGYGPWYNSYFDRDYDDYGFYGPRFHYGYRPFGYNPYGYGFYGSQNPFRGAIHGALTGALLGALNG</sequence>
<gene>
    <name evidence="2" type="ORF">SVUK_LOCUS1534</name>
</gene>